<name>A0A5D4XJV2_9GAMM</name>
<dbReference type="EMBL" id="VTFT01000001">
    <property type="protein sequence ID" value="TYT24958.1"/>
    <property type="molecule type" value="Genomic_DNA"/>
</dbReference>
<dbReference type="OrthoDB" id="9798982at2"/>
<dbReference type="AlphaFoldDB" id="A0A5D4XJV2"/>
<evidence type="ECO:0000259" key="2">
    <source>
        <dbReference type="PROSITE" id="PS51781"/>
    </source>
</evidence>
<feature type="domain" description="SH3b" evidence="2">
    <location>
        <begin position="1"/>
        <end position="67"/>
    </location>
</feature>
<evidence type="ECO:0000313" key="4">
    <source>
        <dbReference type="Proteomes" id="UP000324973"/>
    </source>
</evidence>
<sequence length="296" mass="33083">MYLVRASELNLRSSPRVVTTNRIGLLPRGHAVELVEKARAPWWKVRTELGGTKVEGYVSSDWLTSAGELPRQTPANRLVEVHLQSKNPVKRSQDGGRASPLNEPDAPRRKAGSAAEHARQLLAIVGWLRVDRSVRYLPTAGSTYCNIYSYDYCCLGSTYLPRVWWTATALRDLDHGVPVEPVYAATVRELNANSLHHWLPEFGARFGWRREFDLSALQQAANEGAVCIISAQHVDANRSGHICPVVPESGSHRADRRDGRVRAPLQSNAGRVNFQFGAPLWWTSSKLKSSSFWIHD</sequence>
<dbReference type="Proteomes" id="UP000324973">
    <property type="component" value="Unassembled WGS sequence"/>
</dbReference>
<feature type="region of interest" description="Disordered" evidence="1">
    <location>
        <begin position="84"/>
        <end position="113"/>
    </location>
</feature>
<accession>A0A5D4XJV2</accession>
<evidence type="ECO:0000256" key="1">
    <source>
        <dbReference type="SAM" id="MobiDB-lite"/>
    </source>
</evidence>
<comment type="caution">
    <text evidence="3">The sequence shown here is derived from an EMBL/GenBank/DDBJ whole genome shotgun (WGS) entry which is preliminary data.</text>
</comment>
<organism evidence="3 4">
    <name type="scientific">Luteimonas viscosa</name>
    <dbReference type="NCBI Taxonomy" id="1132694"/>
    <lineage>
        <taxon>Bacteria</taxon>
        <taxon>Pseudomonadati</taxon>
        <taxon>Pseudomonadota</taxon>
        <taxon>Gammaproteobacteria</taxon>
        <taxon>Lysobacterales</taxon>
        <taxon>Lysobacteraceae</taxon>
        <taxon>Luteimonas</taxon>
    </lineage>
</organism>
<dbReference type="Pfam" id="PF08239">
    <property type="entry name" value="SH3_3"/>
    <property type="match status" value="1"/>
</dbReference>
<reference evidence="3 4" key="1">
    <citation type="submission" date="2019-08" db="EMBL/GenBank/DDBJ databases">
        <title>Luteimonas viscosus sp. nov., isolated from soil of a sunflower field.</title>
        <authorList>
            <person name="Jianli Z."/>
            <person name="Ying Z."/>
        </authorList>
    </citation>
    <scope>NUCLEOTIDE SEQUENCE [LARGE SCALE GENOMIC DNA]</scope>
    <source>
        <strain evidence="3 4">XBU10</strain>
    </source>
</reference>
<proteinExistence type="predicted"/>
<dbReference type="RefSeq" id="WP_149101508.1">
    <property type="nucleotide sequence ID" value="NZ_VTFT01000001.1"/>
</dbReference>
<gene>
    <name evidence="3" type="ORF">FZO89_00935</name>
</gene>
<dbReference type="PROSITE" id="PS51781">
    <property type="entry name" value="SH3B"/>
    <property type="match status" value="1"/>
</dbReference>
<dbReference type="InterPro" id="IPR003646">
    <property type="entry name" value="SH3-like_bac-type"/>
</dbReference>
<dbReference type="Gene3D" id="2.30.30.40">
    <property type="entry name" value="SH3 Domains"/>
    <property type="match status" value="1"/>
</dbReference>
<protein>
    <submittedName>
        <fullName evidence="3">SH3 domain-containing protein</fullName>
    </submittedName>
</protein>
<keyword evidence="4" id="KW-1185">Reference proteome</keyword>
<evidence type="ECO:0000313" key="3">
    <source>
        <dbReference type="EMBL" id="TYT24958.1"/>
    </source>
</evidence>
<dbReference type="Gene3D" id="3.90.1720.10">
    <property type="entry name" value="endopeptidase domain like (from Nostoc punctiforme)"/>
    <property type="match status" value="1"/>
</dbReference>